<feature type="domain" description="Reverse transcriptase" evidence="1">
    <location>
        <begin position="1"/>
        <end position="208"/>
    </location>
</feature>
<keyword evidence="2" id="KW-1185">Reference proteome</keyword>
<dbReference type="InterPro" id="IPR000477">
    <property type="entry name" value="RT_dom"/>
</dbReference>
<evidence type="ECO:0000259" key="1">
    <source>
        <dbReference type="PROSITE" id="PS50878"/>
    </source>
</evidence>
<proteinExistence type="predicted"/>
<dbReference type="AlphaFoldDB" id="A0A183GLC8"/>
<organism evidence="2 3">
    <name type="scientific">Heligmosomoides polygyrus</name>
    <name type="common">Parasitic roundworm</name>
    <dbReference type="NCBI Taxonomy" id="6339"/>
    <lineage>
        <taxon>Eukaryota</taxon>
        <taxon>Metazoa</taxon>
        <taxon>Ecdysozoa</taxon>
        <taxon>Nematoda</taxon>
        <taxon>Chromadorea</taxon>
        <taxon>Rhabditida</taxon>
        <taxon>Rhabditina</taxon>
        <taxon>Rhabditomorpha</taxon>
        <taxon>Strongyloidea</taxon>
        <taxon>Heligmosomidae</taxon>
        <taxon>Heligmosomoides</taxon>
    </lineage>
</organism>
<dbReference type="WBParaSite" id="HPBE_0002349801-mRNA-1">
    <property type="protein sequence ID" value="HPBE_0002349801-mRNA-1"/>
    <property type="gene ID" value="HPBE_0002349801"/>
</dbReference>
<accession>A0A183GLC8</accession>
<dbReference type="PROSITE" id="PS50878">
    <property type="entry name" value="RT_POL"/>
    <property type="match status" value="2"/>
</dbReference>
<evidence type="ECO:0000313" key="3">
    <source>
        <dbReference type="WBParaSite" id="HPBE_0002349801-mRNA-1"/>
    </source>
</evidence>
<name>A0A183GLC8_HELPZ</name>
<dbReference type="SUPFAM" id="SSF56672">
    <property type="entry name" value="DNA/RNA polymerases"/>
    <property type="match status" value="1"/>
</dbReference>
<dbReference type="Proteomes" id="UP000050761">
    <property type="component" value="Unassembled WGS sequence"/>
</dbReference>
<dbReference type="Pfam" id="PF00078">
    <property type="entry name" value="RVT_1"/>
    <property type="match status" value="2"/>
</dbReference>
<dbReference type="InterPro" id="IPR043502">
    <property type="entry name" value="DNA/RNA_pol_sf"/>
</dbReference>
<protein>
    <submittedName>
        <fullName evidence="3">Reverse transcriptase domain-containing protein</fullName>
    </submittedName>
</protein>
<reference evidence="3" key="1">
    <citation type="submission" date="2019-09" db="UniProtKB">
        <authorList>
            <consortium name="WormBaseParasite"/>
        </authorList>
    </citation>
    <scope>IDENTIFICATION</scope>
</reference>
<feature type="domain" description="Reverse transcriptase" evidence="1">
    <location>
        <begin position="361"/>
        <end position="573"/>
    </location>
</feature>
<dbReference type="PANTHER" id="PTHR47027">
    <property type="entry name" value="REVERSE TRANSCRIPTASE DOMAIN-CONTAINING PROTEIN"/>
    <property type="match status" value="1"/>
</dbReference>
<dbReference type="CDD" id="cd01650">
    <property type="entry name" value="RT_nLTR_like"/>
    <property type="match status" value="1"/>
</dbReference>
<dbReference type="PANTHER" id="PTHR47027:SF20">
    <property type="entry name" value="REVERSE TRANSCRIPTASE-LIKE PROTEIN WITH RNA-DIRECTED DNA POLYMERASE DOMAIN"/>
    <property type="match status" value="1"/>
</dbReference>
<sequence length="573" mass="65343">LNEISGTLDEGQPCEQAGFRGGFSAIDHIHPITKVIKVSREYKLQLCHTLIDLNKVFDSVKTKAVVDTLLSHGVPTQYIRVLRELYSGFTTKISPFYNDVAIDVKRGVRVRRGDTISQKLFSATLENVMRELEWEDMGVKVDCRKLHHPRFADDIVLITPSISQAERMLVEFGRVCGNAGLQLNLKRTMFVRNGQVSDAPVSLNGTNTSKCFSCDCLGREVNMVNELPPKLGRENGDDDARSGIRSSELSRNSIAWGRLSKIRWAGHVMRFADTRWTRAVTEWIPRDVKRTPGRPPMRWSDFFVKALNDRYDALRVPRARKIRWTTLARDMDEWRPTDARLNNSMELREAVSPEALQKMIGQQFSLFKPEWNISKNILQYTKGDVNDIGSYRPICLLSVAYKLFTGVILNRISRTLDEAQSYERAGFRRGFSMSDLIHTITKLIEVSREGKLPLCLTLTDLKKAFESVETEAVVKVLLTYAVPTQYIRVLREQYSGFATKISPFYNDVVDVKRGVRQGDSISPKPLSATFENVMCELEWEDVELKINGQQLHHLRFVDDIVLITLCTSQARIC</sequence>
<evidence type="ECO:0000313" key="2">
    <source>
        <dbReference type="Proteomes" id="UP000050761"/>
    </source>
</evidence>